<feature type="compositionally biased region" description="Basic and acidic residues" evidence="1">
    <location>
        <begin position="592"/>
        <end position="607"/>
    </location>
</feature>
<feature type="compositionally biased region" description="Basic and acidic residues" evidence="1">
    <location>
        <begin position="265"/>
        <end position="276"/>
    </location>
</feature>
<comment type="caution">
    <text evidence="3">The sequence shown here is derived from an EMBL/GenBank/DDBJ whole genome shotgun (WGS) entry which is preliminary data.</text>
</comment>
<dbReference type="Proteomes" id="UP000708148">
    <property type="component" value="Unassembled WGS sequence"/>
</dbReference>
<protein>
    <recommendedName>
        <fullName evidence="2">C2 NT-type domain-containing protein</fullName>
    </recommendedName>
</protein>
<feature type="compositionally biased region" description="Basic and acidic residues" evidence="1">
    <location>
        <begin position="343"/>
        <end position="353"/>
    </location>
</feature>
<feature type="region of interest" description="Disordered" evidence="1">
    <location>
        <begin position="216"/>
        <end position="249"/>
    </location>
</feature>
<dbReference type="InterPro" id="IPR002710">
    <property type="entry name" value="Dilute_dom"/>
</dbReference>
<dbReference type="PROSITE" id="PS51840">
    <property type="entry name" value="C2_NT"/>
    <property type="match status" value="1"/>
</dbReference>
<evidence type="ECO:0000313" key="4">
    <source>
        <dbReference type="Proteomes" id="UP000708148"/>
    </source>
</evidence>
<gene>
    <name evidence="3" type="ORF">OSTQU699_LOCUS1604</name>
</gene>
<feature type="compositionally biased region" description="Polar residues" evidence="1">
    <location>
        <begin position="611"/>
        <end position="624"/>
    </location>
</feature>
<dbReference type="AlphaFoldDB" id="A0A8S1IME7"/>
<dbReference type="InterPro" id="IPR019448">
    <property type="entry name" value="NT-C2"/>
</dbReference>
<feature type="compositionally biased region" description="Polar residues" evidence="1">
    <location>
        <begin position="482"/>
        <end position="496"/>
    </location>
</feature>
<dbReference type="Pfam" id="PF10358">
    <property type="entry name" value="NT-C2"/>
    <property type="match status" value="1"/>
</dbReference>
<accession>A0A8S1IME7</accession>
<dbReference type="Pfam" id="PF01843">
    <property type="entry name" value="DIL"/>
    <property type="match status" value="1"/>
</dbReference>
<feature type="compositionally biased region" description="Polar residues" evidence="1">
    <location>
        <begin position="450"/>
        <end position="465"/>
    </location>
</feature>
<feature type="compositionally biased region" description="Acidic residues" evidence="1">
    <location>
        <begin position="367"/>
        <end position="380"/>
    </location>
</feature>
<organism evidence="3 4">
    <name type="scientific">Ostreobium quekettii</name>
    <dbReference type="NCBI Taxonomy" id="121088"/>
    <lineage>
        <taxon>Eukaryota</taxon>
        <taxon>Viridiplantae</taxon>
        <taxon>Chlorophyta</taxon>
        <taxon>core chlorophytes</taxon>
        <taxon>Ulvophyceae</taxon>
        <taxon>TCBD clade</taxon>
        <taxon>Bryopsidales</taxon>
        <taxon>Ostreobineae</taxon>
        <taxon>Ostreobiaceae</taxon>
        <taxon>Ostreobium</taxon>
    </lineage>
</organism>
<feature type="domain" description="C2 NT-type" evidence="2">
    <location>
        <begin position="4"/>
        <end position="158"/>
    </location>
</feature>
<sequence length="1136" mass="122131">MLNKFKKRSGAVRFQFSLRVHSLAPWPAVDKAVAIGWQRGSKKNKRGATASKMPQQMAGRLGAAVEFEESFQLSATMYMDGGSRPSTTGPFKKKAIVLAVLETERSGETKSLGRVVIDLAHYAAPLNEVRQDFDIACSKSIQSAVGTPKLSVSLRCTWKGASGPGSAASSHSSDTTGSALTSNLSTFWHKKDKKDAKKQQISMTGEQVDDLKGFEHLANRPSGGADSPTPGMQEPYQDSPNPPATDFPRLNTIRESEREYLRHSVDMTHTGTHDGTHGGAQRAKHDAIAEDYDADGVLRDSDLDSEPNPPANNASGANPPPRPTDRVSSWLASALDGSGRGSKAPEKKTREQEVQEAARSLLNALGSDEDERREEEEEEGSAGSEHSDHDSGKGAMESPFAEEKVNPSNPASVGGSQGKDAASAAIKKMPSQRSEAESVQSRNSDAESLPAQQSSDSLPSRTSGAGSLKSLKSRRGSRTGSMNSRRSINQPVVSRRSTGDPLPSAASAAESLASRKSAAESLPSTPSVTETAQTQKSAADPLPVKETTAEVVRSQQSAPKPLPSRRSEPGARSARPGTGSEEPKLSKNARRSLPEPLDRGKPDEQSRTGKRSPSTASEPSTNAAQGRAPRRWARVFDKQNEGQKSPTPGKTKDAEKAPRKAILGIPLQREKTAVPARDESGMQQLRTAAFLEASVYLARSGRHRDKARNTHAPARRIARTVVALGPEQGAVVGRNALKAIKAMVDGAGTNISAASFWWTNCVHLRLLLPTLATKAGREAGPGQGKAAATSSVKDAHWAVKALTPQVVRLEKYIFDRVEQYLWWKVLMSEAVKTVRRMARMTSSCSSVGSPGPETDIAVSRWLTALNAVNEQFLLCSSGKVLEGHVPLLKTQVLRNCMKRMDMMLFQEMLADAQGEDGEGIVVRASSETMGTALVDDVMGGGSEGWPILEDSMLPFNRGPLTFGVGMNLKMAVTRWSEWAFTVDATGSEPSHSLFPLLTAAADLLMMPKELLTDKGVRDDIFAALSLGAMCCILERYQPDDFAPEPITPAVQEQLDAELKDTKSPALEVRISYQQPDAAAIGRLDEGAAVDMDSESEEDLDELDALYERCGDEGPPRFEVLKDLWGRRPAGAAGAKR</sequence>
<keyword evidence="4" id="KW-1185">Reference proteome</keyword>
<proteinExistence type="predicted"/>
<feature type="compositionally biased region" description="Polar residues" evidence="1">
    <location>
        <begin position="523"/>
        <end position="537"/>
    </location>
</feature>
<dbReference type="OrthoDB" id="545530at2759"/>
<feature type="compositionally biased region" description="Polar residues" evidence="1">
    <location>
        <begin position="431"/>
        <end position="443"/>
    </location>
</feature>
<name>A0A8S1IME7_9CHLO</name>
<evidence type="ECO:0000259" key="2">
    <source>
        <dbReference type="PROSITE" id="PS51840"/>
    </source>
</evidence>
<dbReference type="EMBL" id="CAJHUC010000449">
    <property type="protein sequence ID" value="CAD7696243.1"/>
    <property type="molecule type" value="Genomic_DNA"/>
</dbReference>
<feature type="region of interest" description="Disordered" evidence="1">
    <location>
        <begin position="265"/>
        <end position="658"/>
    </location>
</feature>
<reference evidence="3" key="1">
    <citation type="submission" date="2020-12" db="EMBL/GenBank/DDBJ databases">
        <authorList>
            <person name="Iha C."/>
        </authorList>
    </citation>
    <scope>NUCLEOTIDE SEQUENCE</scope>
</reference>
<evidence type="ECO:0000313" key="3">
    <source>
        <dbReference type="EMBL" id="CAD7696243.1"/>
    </source>
</evidence>
<feature type="compositionally biased region" description="Low complexity" evidence="1">
    <location>
        <begin position="504"/>
        <end position="522"/>
    </location>
</feature>
<evidence type="ECO:0000256" key="1">
    <source>
        <dbReference type="SAM" id="MobiDB-lite"/>
    </source>
</evidence>